<accession>A0A5J4QU96</accession>
<evidence type="ECO:0000259" key="1">
    <source>
        <dbReference type="Pfam" id="PF18765"/>
    </source>
</evidence>
<dbReference type="EMBL" id="SNRY01002486">
    <property type="protein sequence ID" value="KAA6324875.1"/>
    <property type="molecule type" value="Genomic_DNA"/>
</dbReference>
<proteinExistence type="predicted"/>
<dbReference type="InterPro" id="IPR043519">
    <property type="entry name" value="NT_sf"/>
</dbReference>
<reference evidence="2" key="1">
    <citation type="submission" date="2019-03" db="EMBL/GenBank/DDBJ databases">
        <title>Single cell metagenomics reveals metabolic interactions within the superorganism composed of flagellate Streblomastix strix and complex community of Bacteroidetes bacteria on its surface.</title>
        <authorList>
            <person name="Treitli S.C."/>
            <person name="Kolisko M."/>
            <person name="Husnik F."/>
            <person name="Keeling P."/>
            <person name="Hampl V."/>
        </authorList>
    </citation>
    <scope>NUCLEOTIDE SEQUENCE</scope>
    <source>
        <strain evidence="2">STM</strain>
    </source>
</reference>
<dbReference type="SUPFAM" id="SSF81301">
    <property type="entry name" value="Nucleotidyltransferase"/>
    <property type="match status" value="1"/>
</dbReference>
<dbReference type="AlphaFoldDB" id="A0A5J4QU96"/>
<feature type="domain" description="Polymerase beta nucleotidyltransferase" evidence="1">
    <location>
        <begin position="11"/>
        <end position="102"/>
    </location>
</feature>
<organism evidence="2">
    <name type="scientific">termite gut metagenome</name>
    <dbReference type="NCBI Taxonomy" id="433724"/>
    <lineage>
        <taxon>unclassified sequences</taxon>
        <taxon>metagenomes</taxon>
        <taxon>organismal metagenomes</taxon>
    </lineage>
</organism>
<evidence type="ECO:0000313" key="2">
    <source>
        <dbReference type="EMBL" id="KAA6324875.1"/>
    </source>
</evidence>
<comment type="caution">
    <text evidence="2">The sequence shown here is derived from an EMBL/GenBank/DDBJ whole genome shotgun (WGS) entry which is preliminary data.</text>
</comment>
<dbReference type="InterPro" id="IPR041633">
    <property type="entry name" value="Polbeta"/>
</dbReference>
<dbReference type="CDD" id="cd05403">
    <property type="entry name" value="NT_KNTase_like"/>
    <property type="match status" value="1"/>
</dbReference>
<name>A0A5J4QU96_9ZZZZ</name>
<dbReference type="Pfam" id="PF18765">
    <property type="entry name" value="Polbeta"/>
    <property type="match status" value="1"/>
</dbReference>
<dbReference type="Gene3D" id="3.30.460.10">
    <property type="entry name" value="Beta Polymerase, domain 2"/>
    <property type="match status" value="1"/>
</dbReference>
<sequence>MQYGLKDTDIQKIRQVFTSYKEIKQVVIYGSRAKGNYKPISDIDLTLEGEGLNLTLQYRIEDDLDDLLLPYKMDVSIFCRISNPDLIEHINQVGKVFYKKDTNIMP</sequence>
<protein>
    <recommendedName>
        <fullName evidence="1">Polymerase beta nucleotidyltransferase domain-containing protein</fullName>
    </recommendedName>
</protein>
<gene>
    <name evidence="2" type="ORF">EZS27_025849</name>
</gene>